<dbReference type="Gene3D" id="2.40.290.10">
    <property type="match status" value="1"/>
</dbReference>
<dbReference type="Pfam" id="PF02735">
    <property type="entry name" value="Ku"/>
    <property type="match status" value="1"/>
</dbReference>
<evidence type="ECO:0000313" key="5">
    <source>
        <dbReference type="Proteomes" id="UP000199664"/>
    </source>
</evidence>
<keyword evidence="2" id="KW-0234">DNA repair</keyword>
<dbReference type="NCBIfam" id="TIGR02772">
    <property type="entry name" value="Ku_bact"/>
    <property type="match status" value="1"/>
</dbReference>
<comment type="function">
    <text evidence="2">With LigD forms a non-homologous end joining (NHEJ) DNA repair enzyme, which repairs dsDNA breaks with reduced fidelity. Binds linear dsDNA with 5'- and 3'- overhangs but not closed circular dsDNA nor ssDNA. Recruits and stimulates the ligase activity of LigD.</text>
</comment>
<dbReference type="PIRSF" id="PIRSF006493">
    <property type="entry name" value="Prok_Ku"/>
    <property type="match status" value="1"/>
</dbReference>
<dbReference type="InterPro" id="IPR009187">
    <property type="entry name" value="Prok_Ku"/>
</dbReference>
<evidence type="ECO:0000259" key="3">
    <source>
        <dbReference type="SMART" id="SM00559"/>
    </source>
</evidence>
<organism evidence="4 5">
    <name type="scientific">Bosea lupini</name>
    <dbReference type="NCBI Taxonomy" id="1036779"/>
    <lineage>
        <taxon>Bacteria</taxon>
        <taxon>Pseudomonadati</taxon>
        <taxon>Pseudomonadota</taxon>
        <taxon>Alphaproteobacteria</taxon>
        <taxon>Hyphomicrobiales</taxon>
        <taxon>Boseaceae</taxon>
        <taxon>Bosea</taxon>
    </lineage>
</organism>
<dbReference type="PANTHER" id="PTHR41251">
    <property type="entry name" value="NON-HOMOLOGOUS END JOINING PROTEIN KU"/>
    <property type="match status" value="1"/>
</dbReference>
<reference evidence="5" key="1">
    <citation type="submission" date="2016-10" db="EMBL/GenBank/DDBJ databases">
        <authorList>
            <person name="Varghese N."/>
            <person name="Submissions S."/>
        </authorList>
    </citation>
    <scope>NUCLEOTIDE SEQUENCE [LARGE SCALE GENOMIC DNA]</scope>
    <source>
        <strain evidence="5">LMG 26383,CCUG 61248,R- 45681</strain>
    </source>
</reference>
<dbReference type="HAMAP" id="MF_01875">
    <property type="entry name" value="Prokaryotic_Ku"/>
    <property type="match status" value="1"/>
</dbReference>
<comment type="subunit">
    <text evidence="2">Homodimer. Interacts with LigD.</text>
</comment>
<dbReference type="RefSeq" id="WP_091839987.1">
    <property type="nucleotide sequence ID" value="NZ_FOAN01000008.1"/>
</dbReference>
<dbReference type="EMBL" id="FOAN01000008">
    <property type="protein sequence ID" value="SEM20636.1"/>
    <property type="molecule type" value="Genomic_DNA"/>
</dbReference>
<dbReference type="SUPFAM" id="SSF100939">
    <property type="entry name" value="SPOC domain-like"/>
    <property type="match status" value="1"/>
</dbReference>
<dbReference type="OrthoDB" id="9780854at2"/>
<evidence type="ECO:0000313" key="4">
    <source>
        <dbReference type="EMBL" id="SEM20636.1"/>
    </source>
</evidence>
<keyword evidence="2" id="KW-0233">DNA recombination</keyword>
<dbReference type="GO" id="GO:0003690">
    <property type="term" value="F:double-stranded DNA binding"/>
    <property type="evidence" value="ECO:0007669"/>
    <property type="project" value="UniProtKB-UniRule"/>
</dbReference>
<comment type="similarity">
    <text evidence="2">Belongs to the prokaryotic Ku family.</text>
</comment>
<name>A0A1H7WGF1_9HYPH</name>
<dbReference type="Proteomes" id="UP000199664">
    <property type="component" value="Unassembled WGS sequence"/>
</dbReference>
<sequence>MVSPRANWRGYLKFGEISCSVALYTGASTSERIAFHTVNRDTGHRVRREFIDPVTEEPVDREHQIKGFEIDTDRYVEIEADEVAQAVPESKKLLAVQAFIPCGEIDTVFFDKPYYLAPSGKIADDAFAVIREALRASKVGALAHAVLFRRYRALMIRAQGLGLVAHTLNFDYEVRPAAEAFDGIPKRKVQKEMLDLAKHIIDTKKGEFDPAKFDDRYEAAVAELVKAKLAGKPVKVAKKAKAPKPVDLLEALRASVGGSEPKAAKRKPVKKAA</sequence>
<gene>
    <name evidence="2" type="primary">ku</name>
    <name evidence="4" type="ORF">SAMN04515666_108166</name>
</gene>
<keyword evidence="5" id="KW-1185">Reference proteome</keyword>
<feature type="domain" description="Ku" evidence="3">
    <location>
        <begin position="56"/>
        <end position="186"/>
    </location>
</feature>
<dbReference type="InterPro" id="IPR006164">
    <property type="entry name" value="DNA_bd_Ku70/Ku80"/>
</dbReference>
<dbReference type="SMART" id="SM00559">
    <property type="entry name" value="Ku78"/>
    <property type="match status" value="1"/>
</dbReference>
<dbReference type="PANTHER" id="PTHR41251:SF1">
    <property type="entry name" value="NON-HOMOLOGOUS END JOINING PROTEIN KU"/>
    <property type="match status" value="1"/>
</dbReference>
<dbReference type="InterPro" id="IPR016194">
    <property type="entry name" value="SPOC-like_C_dom_sf"/>
</dbReference>
<dbReference type="STRING" id="1036779.SAMN04515666_108166"/>
<accession>A0A1H7WGF1</accession>
<keyword evidence="1 2" id="KW-0238">DNA-binding</keyword>
<evidence type="ECO:0000256" key="2">
    <source>
        <dbReference type="HAMAP-Rule" id="MF_01875"/>
    </source>
</evidence>
<protein>
    <recommendedName>
        <fullName evidence="2">Non-homologous end joining protein Ku</fullName>
    </recommendedName>
</protein>
<dbReference type="AlphaFoldDB" id="A0A1H7WGF1"/>
<dbReference type="GO" id="GO:0006310">
    <property type="term" value="P:DNA recombination"/>
    <property type="evidence" value="ECO:0007669"/>
    <property type="project" value="UniProtKB-KW"/>
</dbReference>
<dbReference type="GO" id="GO:0006303">
    <property type="term" value="P:double-strand break repair via nonhomologous end joining"/>
    <property type="evidence" value="ECO:0007669"/>
    <property type="project" value="UniProtKB-UniRule"/>
</dbReference>
<evidence type="ECO:0000256" key="1">
    <source>
        <dbReference type="ARBA" id="ARBA00023125"/>
    </source>
</evidence>
<keyword evidence="2" id="KW-0227">DNA damage</keyword>
<proteinExistence type="inferred from homology"/>